<dbReference type="Proteomes" id="UP001159427">
    <property type="component" value="Unassembled WGS sequence"/>
</dbReference>
<dbReference type="EMBL" id="CALNXI010000012">
    <property type="protein sequence ID" value="CAH3014650.1"/>
    <property type="molecule type" value="Genomic_DNA"/>
</dbReference>
<gene>
    <name evidence="1" type="ORF">PEVE_00003328</name>
</gene>
<feature type="non-terminal residue" evidence="1">
    <location>
        <position position="185"/>
    </location>
</feature>
<protein>
    <submittedName>
        <fullName evidence="1">Uncharacterized protein</fullName>
    </submittedName>
</protein>
<proteinExistence type="predicted"/>
<sequence length="185" mass="20640">MADNCIQCQQPVTAKQQGIQCDGCFKWNHRTYEIVAQLTFFFFAGISQQEYRAAVRAGGEIVWFCPLCPLAESSRISMTESSADILESEEFNPPLRDSFADQSTIYGPQAQPAIEESSEEAMVGGEASISDPRIQDLTADDPPELTYQLVEGGTKRAKTRLADSDGYTYNVQLRRPNSTYWQCTV</sequence>
<reference evidence="1 2" key="1">
    <citation type="submission" date="2022-05" db="EMBL/GenBank/DDBJ databases">
        <authorList>
            <consortium name="Genoscope - CEA"/>
            <person name="William W."/>
        </authorList>
    </citation>
    <scope>NUCLEOTIDE SEQUENCE [LARGE SCALE GENOMIC DNA]</scope>
</reference>
<organism evidence="1 2">
    <name type="scientific">Porites evermanni</name>
    <dbReference type="NCBI Taxonomy" id="104178"/>
    <lineage>
        <taxon>Eukaryota</taxon>
        <taxon>Metazoa</taxon>
        <taxon>Cnidaria</taxon>
        <taxon>Anthozoa</taxon>
        <taxon>Hexacorallia</taxon>
        <taxon>Scleractinia</taxon>
        <taxon>Fungiina</taxon>
        <taxon>Poritidae</taxon>
        <taxon>Porites</taxon>
    </lineage>
</organism>
<evidence type="ECO:0000313" key="1">
    <source>
        <dbReference type="EMBL" id="CAH3014650.1"/>
    </source>
</evidence>
<evidence type="ECO:0000313" key="2">
    <source>
        <dbReference type="Proteomes" id="UP001159427"/>
    </source>
</evidence>
<comment type="caution">
    <text evidence="1">The sequence shown here is derived from an EMBL/GenBank/DDBJ whole genome shotgun (WGS) entry which is preliminary data.</text>
</comment>
<keyword evidence="2" id="KW-1185">Reference proteome</keyword>
<name>A0ABN8LC67_9CNID</name>
<accession>A0ABN8LC67</accession>